<feature type="non-terminal residue" evidence="1">
    <location>
        <position position="1"/>
    </location>
</feature>
<gene>
    <name evidence="1" type="ORF">GWI33_020237</name>
</gene>
<evidence type="ECO:0000313" key="1">
    <source>
        <dbReference type="EMBL" id="KAF7266406.1"/>
    </source>
</evidence>
<comment type="caution">
    <text evidence="1">The sequence shown here is derived from an EMBL/GenBank/DDBJ whole genome shotgun (WGS) entry which is preliminary data.</text>
</comment>
<organism evidence="1 2">
    <name type="scientific">Rhynchophorus ferrugineus</name>
    <name type="common">Red palm weevil</name>
    <name type="synonym">Curculio ferrugineus</name>
    <dbReference type="NCBI Taxonomy" id="354439"/>
    <lineage>
        <taxon>Eukaryota</taxon>
        <taxon>Metazoa</taxon>
        <taxon>Ecdysozoa</taxon>
        <taxon>Arthropoda</taxon>
        <taxon>Hexapoda</taxon>
        <taxon>Insecta</taxon>
        <taxon>Pterygota</taxon>
        <taxon>Neoptera</taxon>
        <taxon>Endopterygota</taxon>
        <taxon>Coleoptera</taxon>
        <taxon>Polyphaga</taxon>
        <taxon>Cucujiformia</taxon>
        <taxon>Curculionidae</taxon>
        <taxon>Dryophthorinae</taxon>
        <taxon>Rhynchophorus</taxon>
    </lineage>
</organism>
<reference evidence="1" key="1">
    <citation type="submission" date="2020-08" db="EMBL/GenBank/DDBJ databases">
        <title>Genome sequencing and assembly of the red palm weevil Rhynchophorus ferrugineus.</title>
        <authorList>
            <person name="Dias G.B."/>
            <person name="Bergman C.M."/>
            <person name="Manee M."/>
        </authorList>
    </citation>
    <scope>NUCLEOTIDE SEQUENCE</scope>
    <source>
        <strain evidence="1">AA-2017</strain>
        <tissue evidence="1">Whole larva</tissue>
    </source>
</reference>
<dbReference type="Proteomes" id="UP000625711">
    <property type="component" value="Unassembled WGS sequence"/>
</dbReference>
<protein>
    <submittedName>
        <fullName evidence="1">Uncharacterized protein</fullName>
    </submittedName>
</protein>
<dbReference type="AlphaFoldDB" id="A0A834HUM4"/>
<evidence type="ECO:0000313" key="2">
    <source>
        <dbReference type="Proteomes" id="UP000625711"/>
    </source>
</evidence>
<accession>A0A834HUM4</accession>
<proteinExistence type="predicted"/>
<sequence length="112" mass="12661">LPSFDLFCRSAVTATAWHPYGTFLASVDKSKRTVIWFPGRVAELNYSLTNNLCFYILIVFKNPLKYCSSEHVGVPGHTPSSSIIAILEALLKAFFLTFHLKFQPRSTYLTVK</sequence>
<dbReference type="EMBL" id="JAACXV010014546">
    <property type="protein sequence ID" value="KAF7266406.1"/>
    <property type="molecule type" value="Genomic_DNA"/>
</dbReference>
<keyword evidence="2" id="KW-1185">Reference proteome</keyword>
<dbReference type="OrthoDB" id="10573098at2759"/>
<name>A0A834HUM4_RHYFE</name>